<proteinExistence type="predicted"/>
<dbReference type="EMBL" id="MOMC01000016">
    <property type="protein sequence ID" value="ONH31433.1"/>
    <property type="molecule type" value="Genomic_DNA"/>
</dbReference>
<name>A0A1V2IE15_9ACTN</name>
<dbReference type="AlphaFoldDB" id="A0A1V2IE15"/>
<gene>
    <name evidence="1" type="ORF">BL253_09335</name>
</gene>
<sequence length="425" mass="47028">MTTPDTSLAAYRLYARGLAAALRGEGSPTSAGYAALTADNELQPWTEAALTHWSTGEGPWHVHHLAIAHHARAYDLEAAGESKTAAQHWRKALEHWAALHRDDRFWDGLREHLETVSGAPLPDGLLDGVRARLPEYLLAPHVTLATRYRLTDPDRARRHAECIRLSTLPEAAVTRARDQFGADTVAGLGQAIKEARFTDTIRALLSWFAIDPTSTRLARALLLVTRRWCEGQSRAPEWTVTVGPTLARVHAALTSLDLPATHGIAADLRPELARHYYWLGLEALRRGVSKPDLALGYFRRGLLLDPDLTESLEYQHTRRLLARAAIDQIGQRLADEGGANLNPRPTARGGQLAVMAEVGDTVLDELHFTEQFTVLVWSLNIADPPVGELAAARRRWRVLRAHPEAPPDMRLFFLQLDALLAARGC</sequence>
<dbReference type="RefSeq" id="WP_076815555.1">
    <property type="nucleotide sequence ID" value="NZ_MOMC01000016.1"/>
</dbReference>
<protein>
    <submittedName>
        <fullName evidence="1">Uncharacterized protein</fullName>
    </submittedName>
</protein>
<accession>A0A1V2IE15</accession>
<dbReference type="OrthoDB" id="4349999at2"/>
<evidence type="ECO:0000313" key="2">
    <source>
        <dbReference type="Proteomes" id="UP000188929"/>
    </source>
</evidence>
<reference evidence="2" key="1">
    <citation type="submission" date="2016-10" db="EMBL/GenBank/DDBJ databases">
        <title>Frankia sp. NRRL B-16386 Genome sequencing.</title>
        <authorList>
            <person name="Ghodhbane-Gtari F."/>
            <person name="Swanson E."/>
            <person name="Gueddou A."/>
            <person name="Hezbri K."/>
            <person name="Ktari K."/>
            <person name="Nouioui I."/>
            <person name="Morris K."/>
            <person name="Simpson S."/>
            <person name="Abebe-Akele F."/>
            <person name="Thomas K."/>
            <person name="Gtari M."/>
            <person name="Tisa L.S."/>
        </authorList>
    </citation>
    <scope>NUCLEOTIDE SEQUENCE [LARGE SCALE GENOMIC DNA]</scope>
    <source>
        <strain evidence="2">NRRL B-16386</strain>
    </source>
</reference>
<comment type="caution">
    <text evidence="1">The sequence shown here is derived from an EMBL/GenBank/DDBJ whole genome shotgun (WGS) entry which is preliminary data.</text>
</comment>
<dbReference type="Proteomes" id="UP000188929">
    <property type="component" value="Unassembled WGS sequence"/>
</dbReference>
<organism evidence="1 2">
    <name type="scientific">Pseudofrankia asymbiotica</name>
    <dbReference type="NCBI Taxonomy" id="1834516"/>
    <lineage>
        <taxon>Bacteria</taxon>
        <taxon>Bacillati</taxon>
        <taxon>Actinomycetota</taxon>
        <taxon>Actinomycetes</taxon>
        <taxon>Frankiales</taxon>
        <taxon>Frankiaceae</taxon>
        <taxon>Pseudofrankia</taxon>
    </lineage>
</organism>
<keyword evidence="2" id="KW-1185">Reference proteome</keyword>
<evidence type="ECO:0000313" key="1">
    <source>
        <dbReference type="EMBL" id="ONH31433.1"/>
    </source>
</evidence>
<dbReference type="STRING" id="1834516.BL253_09335"/>